<evidence type="ECO:0000313" key="1">
    <source>
        <dbReference type="EMBL" id="GAA4355245.1"/>
    </source>
</evidence>
<accession>A0ABP8IB54</accession>
<comment type="caution">
    <text evidence="1">The sequence shown here is derived from an EMBL/GenBank/DDBJ whole genome shotgun (WGS) entry which is preliminary data.</text>
</comment>
<reference evidence="2" key="1">
    <citation type="journal article" date="2019" name="Int. J. Syst. Evol. Microbiol.">
        <title>The Global Catalogue of Microorganisms (GCM) 10K type strain sequencing project: providing services to taxonomists for standard genome sequencing and annotation.</title>
        <authorList>
            <consortium name="The Broad Institute Genomics Platform"/>
            <consortium name="The Broad Institute Genome Sequencing Center for Infectious Disease"/>
            <person name="Wu L."/>
            <person name="Ma J."/>
        </authorList>
    </citation>
    <scope>NUCLEOTIDE SEQUENCE [LARGE SCALE GENOMIC DNA]</scope>
    <source>
        <strain evidence="2">JCM 17923</strain>
    </source>
</reference>
<protein>
    <submittedName>
        <fullName evidence="1">Uncharacterized protein</fullName>
    </submittedName>
</protein>
<sequence>MYQEAKRVKQGLQTIDQRFEPLASWISQEYSVSVLHISRKFQRHSKKLSLYIYLNSNEDKTTLYQGGQDWKEKDVDKETAIAHKYIELASKQKPVINLQFHTIFNRLPIRDDIYVVYFSLEESAVSEANESIPREKIDTLQRAFADNRIWLFSRCFYSTTLFVFTDEQKAELKKEAIFKTIEDSYFDLLKQYDEFNYWTRHRFGLHIQSKETLDRNHEGSFFYYYR</sequence>
<proteinExistence type="predicted"/>
<organism evidence="1 2">
    <name type="scientific">Hymenobacter saemangeumensis</name>
    <dbReference type="NCBI Taxonomy" id="1084522"/>
    <lineage>
        <taxon>Bacteria</taxon>
        <taxon>Pseudomonadati</taxon>
        <taxon>Bacteroidota</taxon>
        <taxon>Cytophagia</taxon>
        <taxon>Cytophagales</taxon>
        <taxon>Hymenobacteraceae</taxon>
        <taxon>Hymenobacter</taxon>
    </lineage>
</organism>
<dbReference type="Proteomes" id="UP001501153">
    <property type="component" value="Unassembled WGS sequence"/>
</dbReference>
<dbReference type="EMBL" id="BAABGZ010000018">
    <property type="protein sequence ID" value="GAA4355245.1"/>
    <property type="molecule type" value="Genomic_DNA"/>
</dbReference>
<name>A0ABP8IB54_9BACT</name>
<keyword evidence="2" id="KW-1185">Reference proteome</keyword>
<evidence type="ECO:0000313" key="2">
    <source>
        <dbReference type="Proteomes" id="UP001501153"/>
    </source>
</evidence>
<gene>
    <name evidence="1" type="ORF">GCM10023185_17900</name>
</gene>